<gene>
    <name evidence="1" type="ORF">SK128_003850</name>
</gene>
<organism evidence="1 2">
    <name type="scientific">Halocaridina rubra</name>
    <name type="common">Hawaiian red shrimp</name>
    <dbReference type="NCBI Taxonomy" id="373956"/>
    <lineage>
        <taxon>Eukaryota</taxon>
        <taxon>Metazoa</taxon>
        <taxon>Ecdysozoa</taxon>
        <taxon>Arthropoda</taxon>
        <taxon>Crustacea</taxon>
        <taxon>Multicrustacea</taxon>
        <taxon>Malacostraca</taxon>
        <taxon>Eumalacostraca</taxon>
        <taxon>Eucarida</taxon>
        <taxon>Decapoda</taxon>
        <taxon>Pleocyemata</taxon>
        <taxon>Caridea</taxon>
        <taxon>Atyoidea</taxon>
        <taxon>Atyidae</taxon>
        <taxon>Halocaridina</taxon>
    </lineage>
</organism>
<protein>
    <submittedName>
        <fullName evidence="1">Uncharacterized protein</fullName>
    </submittedName>
</protein>
<keyword evidence="2" id="KW-1185">Reference proteome</keyword>
<accession>A0AAN8WMF1</accession>
<evidence type="ECO:0000313" key="2">
    <source>
        <dbReference type="Proteomes" id="UP001381693"/>
    </source>
</evidence>
<comment type="caution">
    <text evidence="1">The sequence shown here is derived from an EMBL/GenBank/DDBJ whole genome shotgun (WGS) entry which is preliminary data.</text>
</comment>
<evidence type="ECO:0000313" key="1">
    <source>
        <dbReference type="EMBL" id="KAK7068802.1"/>
    </source>
</evidence>
<proteinExistence type="predicted"/>
<sequence length="63" mass="7430">MGEGTLREWLDYFEIILCGFGGDWLNQLTWARVLRGRDGRRDWGMHFDVSRKNVMLGCPERLV</sequence>
<dbReference type="AlphaFoldDB" id="A0AAN8WMF1"/>
<dbReference type="Proteomes" id="UP001381693">
    <property type="component" value="Unassembled WGS sequence"/>
</dbReference>
<name>A0AAN8WMF1_HALRR</name>
<reference evidence="1 2" key="1">
    <citation type="submission" date="2023-11" db="EMBL/GenBank/DDBJ databases">
        <title>Halocaridina rubra genome assembly.</title>
        <authorList>
            <person name="Smith C."/>
        </authorList>
    </citation>
    <scope>NUCLEOTIDE SEQUENCE [LARGE SCALE GENOMIC DNA]</scope>
    <source>
        <strain evidence="1">EP-1</strain>
        <tissue evidence="1">Whole</tissue>
    </source>
</reference>
<dbReference type="EMBL" id="JAXCGZ010017118">
    <property type="protein sequence ID" value="KAK7068802.1"/>
    <property type="molecule type" value="Genomic_DNA"/>
</dbReference>